<keyword evidence="1" id="KW-0812">Transmembrane</keyword>
<dbReference type="EMBL" id="LELK01000009">
    <property type="protein sequence ID" value="KMM36176.1"/>
    <property type="molecule type" value="Genomic_DNA"/>
</dbReference>
<accession>A0A0J6CIZ2</accession>
<dbReference type="InterPro" id="IPR008407">
    <property type="entry name" value="Brnchd-chn_aa_trnsp_AzlD"/>
</dbReference>
<keyword evidence="3" id="KW-1185">Reference proteome</keyword>
<keyword evidence="1" id="KW-1133">Transmembrane helix</keyword>
<reference evidence="2" key="1">
    <citation type="submission" date="2015-06" db="EMBL/GenBank/DDBJ databases">
        <authorList>
            <person name="Liu B."/>
            <person name="Wang J."/>
            <person name="Zhu Y."/>
            <person name="Liu G."/>
            <person name="Chen Q."/>
            <person name="Zheng C."/>
            <person name="Che J."/>
            <person name="Ge C."/>
            <person name="Shi H."/>
            <person name="Pan Z."/>
            <person name="Liu X."/>
        </authorList>
    </citation>
    <scope>NUCLEOTIDE SEQUENCE [LARGE SCALE GENOMIC DNA]</scope>
    <source>
        <strain evidence="2">DSM 16346</strain>
    </source>
</reference>
<evidence type="ECO:0000313" key="2">
    <source>
        <dbReference type="EMBL" id="KMM36176.1"/>
    </source>
</evidence>
<keyword evidence="1" id="KW-0472">Membrane</keyword>
<dbReference type="OrthoDB" id="9811308at2"/>
<sequence length="102" mass="10821">MSSTMLMIILGLAIVTYIPRMIPLVFFKSEKIPASVQGVLKNVPFAILGALIFPGVLTISDNIMFGIVGAGAAFLAAYLGANLIIVVMVSVSVLSTYAYFFS</sequence>
<feature type="transmembrane region" description="Helical" evidence="1">
    <location>
        <begin position="39"/>
        <end position="60"/>
    </location>
</feature>
<dbReference type="Proteomes" id="UP000035996">
    <property type="component" value="Unassembled WGS sequence"/>
</dbReference>
<evidence type="ECO:0000256" key="1">
    <source>
        <dbReference type="SAM" id="Phobius"/>
    </source>
</evidence>
<name>A0A0J6CIZ2_9BACL</name>
<dbReference type="Pfam" id="PF05437">
    <property type="entry name" value="AzlD"/>
    <property type="match status" value="1"/>
</dbReference>
<comment type="caution">
    <text evidence="2">The sequence shown here is derived from an EMBL/GenBank/DDBJ whole genome shotgun (WGS) entry which is preliminary data.</text>
</comment>
<dbReference type="STRING" id="157733.AB986_18815"/>
<feature type="transmembrane region" description="Helical" evidence="1">
    <location>
        <begin position="6"/>
        <end position="27"/>
    </location>
</feature>
<proteinExistence type="predicted"/>
<dbReference type="AlphaFoldDB" id="A0A0J6CIZ2"/>
<gene>
    <name evidence="2" type="ORF">AB986_18815</name>
</gene>
<dbReference type="RefSeq" id="WP_048313152.1">
    <property type="nucleotide sequence ID" value="NZ_CP119526.1"/>
</dbReference>
<protein>
    <submittedName>
        <fullName evidence="2">Branched-chain amino acid transporter</fullName>
    </submittedName>
</protein>
<organism evidence="2 3">
    <name type="scientific">Guptibacillus hwajinpoensis</name>
    <dbReference type="NCBI Taxonomy" id="208199"/>
    <lineage>
        <taxon>Bacteria</taxon>
        <taxon>Bacillati</taxon>
        <taxon>Bacillota</taxon>
        <taxon>Bacilli</taxon>
        <taxon>Bacillales</taxon>
        <taxon>Guptibacillaceae</taxon>
        <taxon>Guptibacillus</taxon>
    </lineage>
</organism>
<evidence type="ECO:0000313" key="3">
    <source>
        <dbReference type="Proteomes" id="UP000035996"/>
    </source>
</evidence>
<feature type="transmembrane region" description="Helical" evidence="1">
    <location>
        <begin position="72"/>
        <end position="100"/>
    </location>
</feature>
<dbReference type="PATRIC" id="fig|157733.3.peg.1716"/>